<dbReference type="InterPro" id="IPR003313">
    <property type="entry name" value="AraC-bd"/>
</dbReference>
<dbReference type="SUPFAM" id="SSF51215">
    <property type="entry name" value="Regulatory protein AraC"/>
    <property type="match status" value="1"/>
</dbReference>
<accession>A0A5D0CSD6</accession>
<dbReference type="GO" id="GO:0043565">
    <property type="term" value="F:sequence-specific DNA binding"/>
    <property type="evidence" value="ECO:0007669"/>
    <property type="project" value="InterPro"/>
</dbReference>
<dbReference type="Gene3D" id="1.10.10.60">
    <property type="entry name" value="Homeodomain-like"/>
    <property type="match status" value="2"/>
</dbReference>
<sequence>MIKAADIVHIPAPPAPYFLECGHTVYAAGDQHPNRKNLGVFDLLLVEQGTLFIGEEEKRWELGPGETLLLLPDRYHYGFKPCEDRCSFYWLHFQTVCPWQESAAGSLPALYQPEEHIRIYGTAPYSIQLPKHWHLPYPAQTYRLMDKLLAYTTERQSSAYWSGQQTFDELVRMMDLRQLEQYASPVVTVAEQTEAYIKNHYRSEITGETLSEALHFHYNYITRCLKQVYGMTPHEYLLHYRLEQAKLLLLKTEWPVSEIAKYVGFRHAPYFSNRFTIKNGCSPQKFRKQYSQ</sequence>
<dbReference type="Pfam" id="PF12833">
    <property type="entry name" value="HTH_18"/>
    <property type="match status" value="1"/>
</dbReference>
<organism evidence="5 6">
    <name type="scientific">Paenibacillus faecis</name>
    <dbReference type="NCBI Taxonomy" id="862114"/>
    <lineage>
        <taxon>Bacteria</taxon>
        <taxon>Bacillati</taxon>
        <taxon>Bacillota</taxon>
        <taxon>Bacilli</taxon>
        <taxon>Bacillales</taxon>
        <taxon>Paenibacillaceae</taxon>
        <taxon>Paenibacillus</taxon>
    </lineage>
</organism>
<dbReference type="SMART" id="SM00342">
    <property type="entry name" value="HTH_ARAC"/>
    <property type="match status" value="1"/>
</dbReference>
<dbReference type="InterPro" id="IPR018060">
    <property type="entry name" value="HTH_AraC"/>
</dbReference>
<dbReference type="PANTHER" id="PTHR43280:SF30">
    <property type="entry name" value="MMSAB OPERON REGULATORY PROTEIN"/>
    <property type="match status" value="1"/>
</dbReference>
<name>A0A5D0CSD6_9BACL</name>
<proteinExistence type="predicted"/>
<gene>
    <name evidence="5" type="ORF">FRY98_08390</name>
</gene>
<dbReference type="EMBL" id="VSDO01000002">
    <property type="protein sequence ID" value="TYA12722.1"/>
    <property type="molecule type" value="Genomic_DNA"/>
</dbReference>
<evidence type="ECO:0000313" key="5">
    <source>
        <dbReference type="EMBL" id="TYA12722.1"/>
    </source>
</evidence>
<dbReference type="SUPFAM" id="SSF46689">
    <property type="entry name" value="Homeodomain-like"/>
    <property type="match status" value="2"/>
</dbReference>
<keyword evidence="6" id="KW-1185">Reference proteome</keyword>
<dbReference type="Pfam" id="PF02311">
    <property type="entry name" value="AraC_binding"/>
    <property type="match status" value="1"/>
</dbReference>
<evidence type="ECO:0000256" key="1">
    <source>
        <dbReference type="ARBA" id="ARBA00023015"/>
    </source>
</evidence>
<evidence type="ECO:0000256" key="2">
    <source>
        <dbReference type="ARBA" id="ARBA00023125"/>
    </source>
</evidence>
<comment type="caution">
    <text evidence="5">The sequence shown here is derived from an EMBL/GenBank/DDBJ whole genome shotgun (WGS) entry which is preliminary data.</text>
</comment>
<dbReference type="PANTHER" id="PTHR43280">
    <property type="entry name" value="ARAC-FAMILY TRANSCRIPTIONAL REGULATOR"/>
    <property type="match status" value="1"/>
</dbReference>
<dbReference type="GO" id="GO:0003700">
    <property type="term" value="F:DNA-binding transcription factor activity"/>
    <property type="evidence" value="ECO:0007669"/>
    <property type="project" value="InterPro"/>
</dbReference>
<dbReference type="PROSITE" id="PS01124">
    <property type="entry name" value="HTH_ARAC_FAMILY_2"/>
    <property type="match status" value="1"/>
</dbReference>
<keyword evidence="3" id="KW-0804">Transcription</keyword>
<feature type="domain" description="HTH araC/xylS-type" evidence="4">
    <location>
        <begin position="191"/>
        <end position="289"/>
    </location>
</feature>
<dbReference type="RefSeq" id="WP_148451324.1">
    <property type="nucleotide sequence ID" value="NZ_VSDO01000002.1"/>
</dbReference>
<dbReference type="AlphaFoldDB" id="A0A5D0CSD6"/>
<dbReference type="InterPro" id="IPR037923">
    <property type="entry name" value="HTH-like"/>
</dbReference>
<keyword evidence="2" id="KW-0238">DNA-binding</keyword>
<protein>
    <submittedName>
        <fullName evidence="5">Helix-turn-helix transcriptional regulator</fullName>
    </submittedName>
</protein>
<dbReference type="OrthoDB" id="192171at2"/>
<keyword evidence="1" id="KW-0805">Transcription regulation</keyword>
<dbReference type="Proteomes" id="UP000325218">
    <property type="component" value="Unassembled WGS sequence"/>
</dbReference>
<evidence type="ECO:0000259" key="4">
    <source>
        <dbReference type="PROSITE" id="PS01124"/>
    </source>
</evidence>
<reference evidence="5 6" key="1">
    <citation type="submission" date="2019-08" db="EMBL/GenBank/DDBJ databases">
        <title>Genome sequencing of Paenibacillus faecis DSM 23593(T).</title>
        <authorList>
            <person name="Kook J.-K."/>
            <person name="Park S.-N."/>
            <person name="Lim Y.K."/>
        </authorList>
    </citation>
    <scope>NUCLEOTIDE SEQUENCE [LARGE SCALE GENOMIC DNA]</scope>
    <source>
        <strain evidence="5 6">DSM 23593</strain>
    </source>
</reference>
<evidence type="ECO:0000256" key="3">
    <source>
        <dbReference type="ARBA" id="ARBA00023163"/>
    </source>
</evidence>
<evidence type="ECO:0000313" key="6">
    <source>
        <dbReference type="Proteomes" id="UP000325218"/>
    </source>
</evidence>
<dbReference type="InterPro" id="IPR009057">
    <property type="entry name" value="Homeodomain-like_sf"/>
</dbReference>